<feature type="compositionally biased region" description="Basic and acidic residues" evidence="1">
    <location>
        <begin position="316"/>
        <end position="329"/>
    </location>
</feature>
<accession>A0A8H5BLZ4</accession>
<dbReference type="InterPro" id="IPR014729">
    <property type="entry name" value="Rossmann-like_a/b/a_fold"/>
</dbReference>
<dbReference type="PANTHER" id="PTHR12039">
    <property type="entry name" value="NICOTINAMIDE MONONUCLEOTIDE ADENYLYLTRANSFERASE"/>
    <property type="match status" value="1"/>
</dbReference>
<dbReference type="GO" id="GO:0009435">
    <property type="term" value="P:NAD+ biosynthetic process"/>
    <property type="evidence" value="ECO:0007669"/>
    <property type="project" value="TreeGrafter"/>
</dbReference>
<dbReference type="AlphaFoldDB" id="A0A8H5BLZ4"/>
<evidence type="ECO:0000313" key="2">
    <source>
        <dbReference type="EMBL" id="KAF5325581.1"/>
    </source>
</evidence>
<dbReference type="InterPro" id="IPR051182">
    <property type="entry name" value="Euk_NMN_adenylyltrnsfrase"/>
</dbReference>
<sequence>MASSSGYVTEGFTNPPNYSFPHEHLERVMKDKNRTPVVLVACGSFSPVTYLHLRMFEMARDYIRHNTEFEIVGAYLSPVSDQYKKPGLLSARHRSVSFCTPPALHSTPRRASSAAHICEALVAAAVACTLPTLSCRVAMCKLAAEESGTGLMVDSWEAFQSYQRTAIVLDHFDYEINTVLGGVQTEDGEHRPVRVMLLAGSDLISTMSEPGVWSYSDASLLLLDHILGRYGVFIIERAGSGMDQATDALAKWRHNIYLISQLIQNDVSSTKVRLFLRRGLSVRYLLPNSVVDYIERNGLYLDEGAGQSPNPPSNSDKGKEKEPVNKKDSQQPSSSPPPPTTASAGC</sequence>
<dbReference type="Gene3D" id="3.40.50.620">
    <property type="entry name" value="HUPs"/>
    <property type="match status" value="2"/>
</dbReference>
<feature type="region of interest" description="Disordered" evidence="1">
    <location>
        <begin position="301"/>
        <end position="346"/>
    </location>
</feature>
<gene>
    <name evidence="2" type="ORF">D9611_000296</name>
</gene>
<protein>
    <recommendedName>
        <fullName evidence="4">Nicotinamide-nucleotide adenylyltransferase</fullName>
    </recommendedName>
</protein>
<dbReference type="GO" id="GO:0000309">
    <property type="term" value="F:nicotinamide-nucleotide adenylyltransferase activity"/>
    <property type="evidence" value="ECO:0007669"/>
    <property type="project" value="TreeGrafter"/>
</dbReference>
<keyword evidence="3" id="KW-1185">Reference proteome</keyword>
<proteinExistence type="predicted"/>
<dbReference type="GO" id="GO:0004515">
    <property type="term" value="F:nicotinate-nucleotide adenylyltransferase activity"/>
    <property type="evidence" value="ECO:0007669"/>
    <property type="project" value="TreeGrafter"/>
</dbReference>
<name>A0A8H5BLZ4_9AGAR</name>
<dbReference type="EMBL" id="JAACJK010000163">
    <property type="protein sequence ID" value="KAF5325581.1"/>
    <property type="molecule type" value="Genomic_DNA"/>
</dbReference>
<evidence type="ECO:0000256" key="1">
    <source>
        <dbReference type="SAM" id="MobiDB-lite"/>
    </source>
</evidence>
<dbReference type="Proteomes" id="UP000541558">
    <property type="component" value="Unassembled WGS sequence"/>
</dbReference>
<dbReference type="PANTHER" id="PTHR12039:SF0">
    <property type="entry name" value="NICOTINAMIDE-NUCLEOTIDE ADENYLYLTRANSFERASE"/>
    <property type="match status" value="1"/>
</dbReference>
<dbReference type="OrthoDB" id="422187at2759"/>
<comment type="caution">
    <text evidence="2">The sequence shown here is derived from an EMBL/GenBank/DDBJ whole genome shotgun (WGS) entry which is preliminary data.</text>
</comment>
<organism evidence="2 3">
    <name type="scientific">Ephemerocybe angulata</name>
    <dbReference type="NCBI Taxonomy" id="980116"/>
    <lineage>
        <taxon>Eukaryota</taxon>
        <taxon>Fungi</taxon>
        <taxon>Dikarya</taxon>
        <taxon>Basidiomycota</taxon>
        <taxon>Agaricomycotina</taxon>
        <taxon>Agaricomycetes</taxon>
        <taxon>Agaricomycetidae</taxon>
        <taxon>Agaricales</taxon>
        <taxon>Agaricineae</taxon>
        <taxon>Psathyrellaceae</taxon>
        <taxon>Ephemerocybe</taxon>
    </lineage>
</organism>
<evidence type="ECO:0008006" key="4">
    <source>
        <dbReference type="Google" id="ProtNLM"/>
    </source>
</evidence>
<reference evidence="2 3" key="1">
    <citation type="journal article" date="2020" name="ISME J.">
        <title>Uncovering the hidden diversity of litter-decomposition mechanisms in mushroom-forming fungi.</title>
        <authorList>
            <person name="Floudas D."/>
            <person name="Bentzer J."/>
            <person name="Ahren D."/>
            <person name="Johansson T."/>
            <person name="Persson P."/>
            <person name="Tunlid A."/>
        </authorList>
    </citation>
    <scope>NUCLEOTIDE SEQUENCE [LARGE SCALE GENOMIC DNA]</scope>
    <source>
        <strain evidence="2 3">CBS 175.51</strain>
    </source>
</reference>
<dbReference type="SUPFAM" id="SSF52374">
    <property type="entry name" value="Nucleotidylyl transferase"/>
    <property type="match status" value="2"/>
</dbReference>
<evidence type="ECO:0000313" key="3">
    <source>
        <dbReference type="Proteomes" id="UP000541558"/>
    </source>
</evidence>